<dbReference type="PROSITE" id="PS00545">
    <property type="entry name" value="ALDOSE_1_EPIMERASE"/>
    <property type="match status" value="1"/>
</dbReference>
<evidence type="ECO:0000256" key="4">
    <source>
        <dbReference type="ARBA" id="ARBA00013185"/>
    </source>
</evidence>
<evidence type="ECO:0000256" key="1">
    <source>
        <dbReference type="ARBA" id="ARBA00001614"/>
    </source>
</evidence>
<reference evidence="12 13" key="1">
    <citation type="submission" date="2019-06" db="EMBL/GenBank/DDBJ databases">
        <authorList>
            <person name="Rodrigo-Torres L."/>
            <person name="Arahal R. D."/>
            <person name="Lucena T."/>
        </authorList>
    </citation>
    <scope>NUCLEOTIDE SEQUENCE [LARGE SCALE GENOMIC DNA]</scope>
    <source>
        <strain evidence="12 13">SB0023/3</strain>
    </source>
</reference>
<feature type="active site" description="Proton acceptor" evidence="9">
    <location>
        <position position="311"/>
    </location>
</feature>
<dbReference type="UniPathway" id="UPA00242"/>
<accession>A0A509EBG4</accession>
<dbReference type="NCBIfam" id="NF008277">
    <property type="entry name" value="PRK11055.1"/>
    <property type="match status" value="1"/>
</dbReference>
<organism evidence="12 13">
    <name type="scientific">Methylobacterium symbioticum</name>
    <dbReference type="NCBI Taxonomy" id="2584084"/>
    <lineage>
        <taxon>Bacteria</taxon>
        <taxon>Pseudomonadati</taxon>
        <taxon>Pseudomonadota</taxon>
        <taxon>Alphaproteobacteria</taxon>
        <taxon>Hyphomicrobiales</taxon>
        <taxon>Methylobacteriaceae</taxon>
        <taxon>Methylobacterium</taxon>
    </lineage>
</organism>
<feature type="binding site" evidence="11">
    <location>
        <begin position="77"/>
        <end position="78"/>
    </location>
    <ligand>
        <name>beta-D-galactose</name>
        <dbReference type="ChEBI" id="CHEBI:27667"/>
    </ligand>
</feature>
<protein>
    <recommendedName>
        <fullName evidence="5 8">Aldose 1-epimerase</fullName>
        <ecNumber evidence="4 8">5.1.3.3</ecNumber>
    </recommendedName>
</protein>
<dbReference type="GO" id="GO:0005737">
    <property type="term" value="C:cytoplasm"/>
    <property type="evidence" value="ECO:0007669"/>
    <property type="project" value="TreeGrafter"/>
</dbReference>
<evidence type="ECO:0000313" key="12">
    <source>
        <dbReference type="EMBL" id="VUD70974.1"/>
    </source>
</evidence>
<keyword evidence="13" id="KW-1185">Reference proteome</keyword>
<evidence type="ECO:0000256" key="8">
    <source>
        <dbReference type="PIRNR" id="PIRNR005096"/>
    </source>
</evidence>
<dbReference type="EMBL" id="CABFPH010000015">
    <property type="protein sequence ID" value="VUD70974.1"/>
    <property type="molecule type" value="Genomic_DNA"/>
</dbReference>
<dbReference type="EC" id="5.1.3.3" evidence="4 8"/>
<evidence type="ECO:0000256" key="3">
    <source>
        <dbReference type="ARBA" id="ARBA00006206"/>
    </source>
</evidence>
<gene>
    <name evidence="12" type="primary">mro</name>
    <name evidence="12" type="ORF">MET9862_01548</name>
</gene>
<name>A0A509EBG4_9HYPH</name>
<dbReference type="CDD" id="cd09019">
    <property type="entry name" value="galactose_mutarotase_like"/>
    <property type="match status" value="1"/>
</dbReference>
<proteinExistence type="inferred from homology"/>
<dbReference type="InterPro" id="IPR011013">
    <property type="entry name" value="Gal_mutarotase_sf_dom"/>
</dbReference>
<feature type="binding site" evidence="10">
    <location>
        <position position="246"/>
    </location>
    <ligand>
        <name>beta-D-galactose</name>
        <dbReference type="ChEBI" id="CHEBI:27667"/>
    </ligand>
</feature>
<evidence type="ECO:0000256" key="9">
    <source>
        <dbReference type="PIRSR" id="PIRSR005096-1"/>
    </source>
</evidence>
<dbReference type="PANTHER" id="PTHR10091:SF0">
    <property type="entry name" value="GALACTOSE MUTAROTASE"/>
    <property type="match status" value="1"/>
</dbReference>
<dbReference type="InterPro" id="IPR047215">
    <property type="entry name" value="Galactose_mutarotase-like"/>
</dbReference>
<dbReference type="GO" id="GO:0033499">
    <property type="term" value="P:galactose catabolic process via UDP-galactose, Leloir pathway"/>
    <property type="evidence" value="ECO:0007669"/>
    <property type="project" value="TreeGrafter"/>
</dbReference>
<evidence type="ECO:0000256" key="10">
    <source>
        <dbReference type="PIRSR" id="PIRSR005096-2"/>
    </source>
</evidence>
<feature type="active site" description="Proton donor" evidence="9">
    <location>
        <position position="174"/>
    </location>
</feature>
<dbReference type="AlphaFoldDB" id="A0A509EBG4"/>
<dbReference type="Gene3D" id="2.70.98.10">
    <property type="match status" value="1"/>
</dbReference>
<dbReference type="SUPFAM" id="SSF74650">
    <property type="entry name" value="Galactose mutarotase-like"/>
    <property type="match status" value="1"/>
</dbReference>
<comment type="pathway">
    <text evidence="2 8">Carbohydrate metabolism; hexose metabolism.</text>
</comment>
<feature type="binding site" evidence="11">
    <location>
        <begin position="174"/>
        <end position="176"/>
    </location>
    <ligand>
        <name>beta-D-galactose</name>
        <dbReference type="ChEBI" id="CHEBI:27667"/>
    </ligand>
</feature>
<dbReference type="OrthoDB" id="9779408at2"/>
<comment type="similarity">
    <text evidence="3 8">Belongs to the aldose epimerase family.</text>
</comment>
<evidence type="ECO:0000313" key="13">
    <source>
        <dbReference type="Proteomes" id="UP000410984"/>
    </source>
</evidence>
<dbReference type="GO" id="GO:0030246">
    <property type="term" value="F:carbohydrate binding"/>
    <property type="evidence" value="ECO:0007669"/>
    <property type="project" value="InterPro"/>
</dbReference>
<keyword evidence="7 8" id="KW-0119">Carbohydrate metabolism</keyword>
<evidence type="ECO:0000256" key="6">
    <source>
        <dbReference type="ARBA" id="ARBA00023235"/>
    </source>
</evidence>
<comment type="catalytic activity">
    <reaction evidence="1 8">
        <text>alpha-D-glucose = beta-D-glucose</text>
        <dbReference type="Rhea" id="RHEA:10264"/>
        <dbReference type="ChEBI" id="CHEBI:15903"/>
        <dbReference type="ChEBI" id="CHEBI:17925"/>
        <dbReference type="EC" id="5.1.3.3"/>
    </reaction>
</comment>
<dbReference type="GO" id="GO:0004034">
    <property type="term" value="F:aldose 1-epimerase activity"/>
    <property type="evidence" value="ECO:0007669"/>
    <property type="project" value="UniProtKB-EC"/>
</dbReference>
<evidence type="ECO:0000256" key="7">
    <source>
        <dbReference type="ARBA" id="ARBA00023277"/>
    </source>
</evidence>
<keyword evidence="6 8" id="KW-0413">Isomerase</keyword>
<dbReference type="InterPro" id="IPR014718">
    <property type="entry name" value="GH-type_carb-bd"/>
</dbReference>
<sequence>MAGEAFGRTRDGEPVTRYTLARGPLRLQVIDYGAIVPRLEVPDRAGRPANVVLGLDALHGYETVSPHFGAVAGRFANRIAGGRFPLDGRIVTLPVNDPPNTLHGGREGFARRLWRAEGAEETRLVLTRRSRDGEMGFPGNLDVRVTYSLPEDGVVRIDYAAATDRPTVLNLTNHSYFNLAGEGAGDVLGHEVRLFADAFTPTDAVQIPTGEIRPVAGTPFDFREAVPLGARIREADPQLVRAKGYDHNVVLRGTAGTLRPAALCRDPGSGRVLEVATTQPGLQLYTGNTLDGTLVGPSGRIYRSGDGVCFEAQGFPDAPNRPGFPSTVLRPGERFAAVTTWRFSVG</sequence>
<dbReference type="InterPro" id="IPR015443">
    <property type="entry name" value="Aldose_1-epimerase"/>
</dbReference>
<dbReference type="GO" id="GO:0006006">
    <property type="term" value="P:glucose metabolic process"/>
    <property type="evidence" value="ECO:0007669"/>
    <property type="project" value="TreeGrafter"/>
</dbReference>
<dbReference type="Pfam" id="PF01263">
    <property type="entry name" value="Aldose_epim"/>
    <property type="match status" value="1"/>
</dbReference>
<dbReference type="RefSeq" id="WP_142582451.1">
    <property type="nucleotide sequence ID" value="NZ_CABFPH010000015.1"/>
</dbReference>
<dbReference type="InterPro" id="IPR008183">
    <property type="entry name" value="Aldose_1/G6P_1-epimerase"/>
</dbReference>
<dbReference type="PANTHER" id="PTHR10091">
    <property type="entry name" value="ALDOSE-1-EPIMERASE"/>
    <property type="match status" value="1"/>
</dbReference>
<dbReference type="PIRSF" id="PIRSF005096">
    <property type="entry name" value="GALM"/>
    <property type="match status" value="1"/>
</dbReference>
<evidence type="ECO:0000256" key="5">
    <source>
        <dbReference type="ARBA" id="ARBA00014165"/>
    </source>
</evidence>
<evidence type="ECO:0000256" key="11">
    <source>
        <dbReference type="PIRSR" id="PIRSR005096-3"/>
    </source>
</evidence>
<evidence type="ECO:0000256" key="2">
    <source>
        <dbReference type="ARBA" id="ARBA00005028"/>
    </source>
</evidence>
<dbReference type="Proteomes" id="UP000410984">
    <property type="component" value="Unassembled WGS sequence"/>
</dbReference>
<dbReference type="InterPro" id="IPR018052">
    <property type="entry name" value="Ald1_epimerase_CS"/>
</dbReference>